<dbReference type="InterPro" id="IPR034122">
    <property type="entry name" value="Retropepsin-like_bacterial"/>
</dbReference>
<gene>
    <name evidence="2" type="ORF">MACH26_11360</name>
</gene>
<name>A0AA48KTP3_9ALTE</name>
<evidence type="ECO:0000256" key="1">
    <source>
        <dbReference type="SAM" id="Phobius"/>
    </source>
</evidence>
<sequence>MLAFFPFYLEQLLSAEQKTTSRLGTGMFILAWLVGLALISVLFEDSLLAQFNPNERPESRYENGKPTVVLKRNRYGHYVSSGKINGQEVVFLVDTGATNVSIPLAVAEKLGLQKGAPGRSITANGTVTVYRTSIPSLELGNIQLTNVIGNINPGMQGPEILLGMSVLKQLEFSQRGDTLTLRPL</sequence>
<dbReference type="GO" id="GO:0006508">
    <property type="term" value="P:proteolysis"/>
    <property type="evidence" value="ECO:0007669"/>
    <property type="project" value="InterPro"/>
</dbReference>
<dbReference type="NCBIfam" id="TIGR02281">
    <property type="entry name" value="clan_AA_DTGA"/>
    <property type="match status" value="1"/>
</dbReference>
<dbReference type="GO" id="GO:0004190">
    <property type="term" value="F:aspartic-type endopeptidase activity"/>
    <property type="evidence" value="ECO:0007669"/>
    <property type="project" value="InterPro"/>
</dbReference>
<dbReference type="EMBL" id="AP027272">
    <property type="protein sequence ID" value="BDX05615.1"/>
    <property type="molecule type" value="Genomic_DNA"/>
</dbReference>
<evidence type="ECO:0000313" key="2">
    <source>
        <dbReference type="EMBL" id="BDX05615.1"/>
    </source>
</evidence>
<dbReference type="InterPro" id="IPR021109">
    <property type="entry name" value="Peptidase_aspartic_dom_sf"/>
</dbReference>
<keyword evidence="1" id="KW-1133">Transmembrane helix</keyword>
<keyword evidence="3" id="KW-1185">Reference proteome</keyword>
<organism evidence="2 3">
    <name type="scientific">Planctobacterium marinum</name>
    <dbReference type="NCBI Taxonomy" id="1631968"/>
    <lineage>
        <taxon>Bacteria</taxon>
        <taxon>Pseudomonadati</taxon>
        <taxon>Pseudomonadota</taxon>
        <taxon>Gammaproteobacteria</taxon>
        <taxon>Alteromonadales</taxon>
        <taxon>Alteromonadaceae</taxon>
        <taxon>Planctobacterium</taxon>
    </lineage>
</organism>
<protein>
    <recommendedName>
        <fullName evidence="4">TIGR02281 family clan AA aspartic protease</fullName>
    </recommendedName>
</protein>
<dbReference type="SUPFAM" id="SSF50630">
    <property type="entry name" value="Acid proteases"/>
    <property type="match status" value="1"/>
</dbReference>
<dbReference type="KEGG" id="pmaw:MACH26_11360"/>
<accession>A0AA48KTP3</accession>
<dbReference type="PROSITE" id="PS00141">
    <property type="entry name" value="ASP_PROTEASE"/>
    <property type="match status" value="1"/>
</dbReference>
<dbReference type="InterPro" id="IPR011969">
    <property type="entry name" value="Clan_AA_Asp_peptidase_C"/>
</dbReference>
<dbReference type="InterPro" id="IPR001969">
    <property type="entry name" value="Aspartic_peptidase_AS"/>
</dbReference>
<proteinExistence type="predicted"/>
<evidence type="ECO:0000313" key="3">
    <source>
        <dbReference type="Proteomes" id="UP001333710"/>
    </source>
</evidence>
<keyword evidence="1" id="KW-0812">Transmembrane</keyword>
<dbReference type="Gene3D" id="2.40.70.10">
    <property type="entry name" value="Acid Proteases"/>
    <property type="match status" value="1"/>
</dbReference>
<evidence type="ECO:0008006" key="4">
    <source>
        <dbReference type="Google" id="ProtNLM"/>
    </source>
</evidence>
<dbReference type="AlphaFoldDB" id="A0AA48KTP3"/>
<keyword evidence="1" id="KW-0472">Membrane</keyword>
<reference evidence="2" key="1">
    <citation type="submission" date="2023-01" db="EMBL/GenBank/DDBJ databases">
        <title>Complete genome sequence of Planctobacterium marinum strain Dej080120_11.</title>
        <authorList>
            <person name="Ueki S."/>
            <person name="Maruyama F."/>
        </authorList>
    </citation>
    <scope>NUCLEOTIDE SEQUENCE</scope>
    <source>
        <strain evidence="2">Dej080120_11</strain>
    </source>
</reference>
<dbReference type="Pfam" id="PF13975">
    <property type="entry name" value="gag-asp_proteas"/>
    <property type="match status" value="1"/>
</dbReference>
<feature type="transmembrane region" description="Helical" evidence="1">
    <location>
        <begin position="24"/>
        <end position="43"/>
    </location>
</feature>
<dbReference type="CDD" id="cd05483">
    <property type="entry name" value="retropepsin_like_bacteria"/>
    <property type="match status" value="1"/>
</dbReference>
<dbReference type="Proteomes" id="UP001333710">
    <property type="component" value="Chromosome"/>
</dbReference>